<dbReference type="RefSeq" id="WP_310068094.1">
    <property type="nucleotide sequence ID" value="NZ_JAVDVX010000001.1"/>
</dbReference>
<evidence type="ECO:0000256" key="1">
    <source>
        <dbReference type="ARBA" id="ARBA00038308"/>
    </source>
</evidence>
<dbReference type="Gene3D" id="1.20.120.740">
    <property type="entry name" value="YgfB uncharacterised protein family UPF0149, PF03695"/>
    <property type="match status" value="1"/>
</dbReference>
<dbReference type="NCBIfam" id="TIGR02292">
    <property type="entry name" value="ygfB_yecA"/>
    <property type="match status" value="1"/>
</dbReference>
<dbReference type="PANTHER" id="PTHR37528:SF1">
    <property type="entry name" value="UPF0149 PROTEIN YGFB"/>
    <property type="match status" value="1"/>
</dbReference>
<name>A0ABU1UTF0_9GAMM</name>
<accession>A0ABU1UTF0</accession>
<protein>
    <submittedName>
        <fullName evidence="2">YecA family protein</fullName>
    </submittedName>
</protein>
<keyword evidence="3" id="KW-1185">Reference proteome</keyword>
<comment type="similarity">
    <text evidence="1">Belongs to the UPF0149 family.</text>
</comment>
<dbReference type="EMBL" id="JAVDVX010000001">
    <property type="protein sequence ID" value="MDR7088449.1"/>
    <property type="molecule type" value="Genomic_DNA"/>
</dbReference>
<organism evidence="2 3">
    <name type="scientific">Cellvibrio fibrivorans</name>
    <dbReference type="NCBI Taxonomy" id="126350"/>
    <lineage>
        <taxon>Bacteria</taxon>
        <taxon>Pseudomonadati</taxon>
        <taxon>Pseudomonadota</taxon>
        <taxon>Gammaproteobacteria</taxon>
        <taxon>Cellvibrionales</taxon>
        <taxon>Cellvibrionaceae</taxon>
        <taxon>Cellvibrio</taxon>
    </lineage>
</organism>
<dbReference type="SUPFAM" id="SSF101327">
    <property type="entry name" value="YgfB-like"/>
    <property type="match status" value="1"/>
</dbReference>
<dbReference type="InterPro" id="IPR011978">
    <property type="entry name" value="YgfB-like"/>
</dbReference>
<dbReference type="PANTHER" id="PTHR37528">
    <property type="entry name" value="UPF0149 PROTEIN YGFB"/>
    <property type="match status" value="1"/>
</dbReference>
<comment type="caution">
    <text evidence="2">The sequence shown here is derived from an EMBL/GenBank/DDBJ whole genome shotgun (WGS) entry which is preliminary data.</text>
</comment>
<dbReference type="InterPro" id="IPR036255">
    <property type="entry name" value="YgfB-like_sf"/>
</dbReference>
<dbReference type="Pfam" id="PF03695">
    <property type="entry name" value="UPF0149"/>
    <property type="match status" value="1"/>
</dbReference>
<reference evidence="2 3" key="1">
    <citation type="submission" date="2023-07" db="EMBL/GenBank/DDBJ databases">
        <title>Sorghum-associated microbial communities from plants grown in Nebraska, USA.</title>
        <authorList>
            <person name="Schachtman D."/>
        </authorList>
    </citation>
    <scope>NUCLEOTIDE SEQUENCE [LARGE SCALE GENOMIC DNA]</scope>
    <source>
        <strain evidence="2 3">BE190</strain>
    </source>
</reference>
<dbReference type="Proteomes" id="UP001253595">
    <property type="component" value="Unassembled WGS sequence"/>
</dbReference>
<gene>
    <name evidence="2" type="ORF">J2X05_000452</name>
</gene>
<evidence type="ECO:0000313" key="3">
    <source>
        <dbReference type="Proteomes" id="UP001253595"/>
    </source>
</evidence>
<evidence type="ECO:0000313" key="2">
    <source>
        <dbReference type="EMBL" id="MDR7088449.1"/>
    </source>
</evidence>
<proteinExistence type="inferred from homology"/>
<sequence>MTDTTSPEQLLTPLNFDDLANLLAPLGTLNSPSELHGLLCGKLSGGATLSEINWLLEAVEFLDFIAAPDEQVRIALSRLYHTTCDQLRGQFSLKLMLPDDDNTLNDRVRALSEWCHGFLTGFGSVDHQGKRVINEEFEEMLQDLANIVQIQADDEEDEPSAEADYMEVTEYVRVVVNSLYFEFSAEHAEGVNPASMAPASNQLH</sequence>